<dbReference type="AlphaFoldDB" id="A0A915IIN4"/>
<dbReference type="Proteomes" id="UP000887565">
    <property type="component" value="Unplaced"/>
</dbReference>
<evidence type="ECO:0000313" key="2">
    <source>
        <dbReference type="WBParaSite" id="nRc.2.0.1.t13718-RA"/>
    </source>
</evidence>
<sequence>MVIKVLREPALATKIFSMQLNLPPGCKSQPGLCKKNLFCIGMGRMHFFDDNAEEKFGVISKMEHLIN</sequence>
<evidence type="ECO:0000313" key="1">
    <source>
        <dbReference type="Proteomes" id="UP000887565"/>
    </source>
</evidence>
<keyword evidence="1" id="KW-1185">Reference proteome</keyword>
<proteinExistence type="predicted"/>
<protein>
    <submittedName>
        <fullName evidence="2">Uncharacterized protein</fullName>
    </submittedName>
</protein>
<organism evidence="1 2">
    <name type="scientific">Romanomermis culicivorax</name>
    <name type="common">Nematode worm</name>
    <dbReference type="NCBI Taxonomy" id="13658"/>
    <lineage>
        <taxon>Eukaryota</taxon>
        <taxon>Metazoa</taxon>
        <taxon>Ecdysozoa</taxon>
        <taxon>Nematoda</taxon>
        <taxon>Enoplea</taxon>
        <taxon>Dorylaimia</taxon>
        <taxon>Mermithida</taxon>
        <taxon>Mermithoidea</taxon>
        <taxon>Mermithidae</taxon>
        <taxon>Romanomermis</taxon>
    </lineage>
</organism>
<reference evidence="2" key="1">
    <citation type="submission" date="2022-11" db="UniProtKB">
        <authorList>
            <consortium name="WormBaseParasite"/>
        </authorList>
    </citation>
    <scope>IDENTIFICATION</scope>
</reference>
<dbReference type="WBParaSite" id="nRc.2.0.1.t13718-RA">
    <property type="protein sequence ID" value="nRc.2.0.1.t13718-RA"/>
    <property type="gene ID" value="nRc.2.0.1.g13718"/>
</dbReference>
<name>A0A915IIN4_ROMCU</name>
<accession>A0A915IIN4</accession>